<dbReference type="PANTHER" id="PTHR34351:SF1">
    <property type="entry name" value="SLR1927 PROTEIN"/>
    <property type="match status" value="1"/>
</dbReference>
<keyword evidence="1" id="KW-0812">Transmembrane</keyword>
<comment type="caution">
    <text evidence="2">The sequence shown here is derived from an EMBL/GenBank/DDBJ whole genome shotgun (WGS) entry which is preliminary data.</text>
</comment>
<feature type="transmembrane region" description="Helical" evidence="1">
    <location>
        <begin position="34"/>
        <end position="57"/>
    </location>
</feature>
<organism evidence="2 3">
    <name type="scientific">Uliginosibacterium paludis</name>
    <dbReference type="NCBI Taxonomy" id="1615952"/>
    <lineage>
        <taxon>Bacteria</taxon>
        <taxon>Pseudomonadati</taxon>
        <taxon>Pseudomonadota</taxon>
        <taxon>Betaproteobacteria</taxon>
        <taxon>Rhodocyclales</taxon>
        <taxon>Zoogloeaceae</taxon>
        <taxon>Uliginosibacterium</taxon>
    </lineage>
</organism>
<accession>A0ABV2CVU6</accession>
<sequence length="327" mass="35630">MTLLPSRVRQRLRRWALRNRAPERQPVRLGQRRVYVLPSRAGLALLLTLLAMLIASINYNLSLGYGLVFLLGSVFVLHILHSWRTLTNLEVSIAAHGESFAGGAASWRLTARNAARSERPGLRLKSAAGQILYEHFDVPANAQAELLFALPARARGLMQPGQLTLETTQPLGWIRAWSYLEPDAQAVVYPAPAGTRALPAGLSPAQSGQNASLVAGQDDFAGLRKHQPVDSPRHIAWKQLAQGRGLLTKTWASAAARECVLDWRLLPAEQSLETRLSQLTAWVLEARAAGMRTTLILPDSETGPGEDAAHHQVCLLRLALCAGGGRP</sequence>
<name>A0ABV2CVU6_9RHOO</name>
<gene>
    <name evidence="2" type="ORF">ABVT11_19550</name>
</gene>
<keyword evidence="1" id="KW-1133">Transmembrane helix</keyword>
<dbReference type="EMBL" id="JBEWLZ010000020">
    <property type="protein sequence ID" value="MET1492045.1"/>
    <property type="molecule type" value="Genomic_DNA"/>
</dbReference>
<dbReference type="RefSeq" id="WP_345930382.1">
    <property type="nucleotide sequence ID" value="NZ_JBDIVF010000017.1"/>
</dbReference>
<feature type="transmembrane region" description="Helical" evidence="1">
    <location>
        <begin position="63"/>
        <end position="80"/>
    </location>
</feature>
<keyword evidence="1" id="KW-0472">Membrane</keyword>
<dbReference type="Proteomes" id="UP001548590">
    <property type="component" value="Unassembled WGS sequence"/>
</dbReference>
<proteinExistence type="predicted"/>
<evidence type="ECO:0000256" key="1">
    <source>
        <dbReference type="SAM" id="Phobius"/>
    </source>
</evidence>
<reference evidence="2 3" key="1">
    <citation type="submission" date="2024-07" db="EMBL/GenBank/DDBJ databases">
        <title>Uliginosibacterium paludis KCTC:42655.</title>
        <authorList>
            <person name="Kim M.K."/>
        </authorList>
    </citation>
    <scope>NUCLEOTIDE SEQUENCE [LARGE SCALE GENOMIC DNA]</scope>
    <source>
        <strain evidence="2 3">KCTC 42655</strain>
    </source>
</reference>
<keyword evidence="3" id="KW-1185">Reference proteome</keyword>
<dbReference type="PANTHER" id="PTHR34351">
    <property type="entry name" value="SLR1927 PROTEIN-RELATED"/>
    <property type="match status" value="1"/>
</dbReference>
<evidence type="ECO:0000313" key="3">
    <source>
        <dbReference type="Proteomes" id="UP001548590"/>
    </source>
</evidence>
<evidence type="ECO:0000313" key="2">
    <source>
        <dbReference type="EMBL" id="MET1492045.1"/>
    </source>
</evidence>
<protein>
    <submittedName>
        <fullName evidence="2">DUF58 domain-containing protein</fullName>
    </submittedName>
</protein>